<keyword evidence="3" id="KW-1185">Reference proteome</keyword>
<evidence type="ECO:0000313" key="2">
    <source>
        <dbReference type="EMBL" id="KAJ8023796.1"/>
    </source>
</evidence>
<dbReference type="OrthoDB" id="100767at2759"/>
<dbReference type="Proteomes" id="UP001152320">
    <property type="component" value="Chromosome 19"/>
</dbReference>
<dbReference type="SUPFAM" id="SSF47986">
    <property type="entry name" value="DEATH domain"/>
    <property type="match status" value="1"/>
</dbReference>
<dbReference type="GO" id="GO:0007165">
    <property type="term" value="P:signal transduction"/>
    <property type="evidence" value="ECO:0007669"/>
    <property type="project" value="InterPro"/>
</dbReference>
<comment type="caution">
    <text evidence="2">The sequence shown here is derived from an EMBL/GenBank/DDBJ whole genome shotgun (WGS) entry which is preliminary data.</text>
</comment>
<accession>A0A9Q1BDL0</accession>
<dbReference type="SMART" id="SM00005">
    <property type="entry name" value="DEATH"/>
    <property type="match status" value="1"/>
</dbReference>
<dbReference type="CDD" id="cd01670">
    <property type="entry name" value="Death"/>
    <property type="match status" value="1"/>
</dbReference>
<organism evidence="2 3">
    <name type="scientific">Holothuria leucospilota</name>
    <name type="common">Black long sea cucumber</name>
    <name type="synonym">Mertensiothuria leucospilota</name>
    <dbReference type="NCBI Taxonomy" id="206669"/>
    <lineage>
        <taxon>Eukaryota</taxon>
        <taxon>Metazoa</taxon>
        <taxon>Echinodermata</taxon>
        <taxon>Eleutherozoa</taxon>
        <taxon>Echinozoa</taxon>
        <taxon>Holothuroidea</taxon>
        <taxon>Aspidochirotacea</taxon>
        <taxon>Aspidochirotida</taxon>
        <taxon>Holothuriidae</taxon>
        <taxon>Holothuria</taxon>
    </lineage>
</organism>
<dbReference type="AlphaFoldDB" id="A0A9Q1BDL0"/>
<dbReference type="EMBL" id="JAIZAY010000019">
    <property type="protein sequence ID" value="KAJ8023796.1"/>
    <property type="molecule type" value="Genomic_DNA"/>
</dbReference>
<dbReference type="Pfam" id="PF00531">
    <property type="entry name" value="Death"/>
    <property type="match status" value="1"/>
</dbReference>
<dbReference type="PROSITE" id="PS50017">
    <property type="entry name" value="DEATH_DOMAIN"/>
    <property type="match status" value="1"/>
</dbReference>
<gene>
    <name evidence="2" type="ORF">HOLleu_36337</name>
</gene>
<dbReference type="Gene3D" id="1.10.533.10">
    <property type="entry name" value="Death Domain, Fas"/>
    <property type="match status" value="1"/>
</dbReference>
<protein>
    <submittedName>
        <fullName evidence="2">Ankyrin-2</fullName>
    </submittedName>
</protein>
<name>A0A9Q1BDL0_HOLLE</name>
<evidence type="ECO:0000313" key="3">
    <source>
        <dbReference type="Proteomes" id="UP001152320"/>
    </source>
</evidence>
<dbReference type="InterPro" id="IPR011029">
    <property type="entry name" value="DEATH-like_dom_sf"/>
</dbReference>
<feature type="domain" description="Death" evidence="1">
    <location>
        <begin position="21"/>
        <end position="88"/>
    </location>
</feature>
<dbReference type="InterPro" id="IPR000488">
    <property type="entry name" value="Death_dom"/>
</dbReference>
<reference evidence="2" key="1">
    <citation type="submission" date="2021-10" db="EMBL/GenBank/DDBJ databases">
        <title>Tropical sea cucumber genome reveals ecological adaptation and Cuvierian tubules defense mechanism.</title>
        <authorList>
            <person name="Chen T."/>
        </authorList>
    </citation>
    <scope>NUCLEOTIDE SEQUENCE</scope>
    <source>
        <strain evidence="2">Nanhai2018</strain>
        <tissue evidence="2">Muscle</tissue>
    </source>
</reference>
<proteinExistence type="predicted"/>
<evidence type="ECO:0000259" key="1">
    <source>
        <dbReference type="PROSITE" id="PS50017"/>
    </source>
</evidence>
<sequence length="88" mass="9728">MLLGESLHRFFQALSEEITGEWKAVGRNLNVTDAQLHQIEIDNAGNIKETIYAMFLHWLQHGGTSATRSTLSSALKDAGRTDLASDLD</sequence>